<sequence length="162" mass="18653">MFLSGLSISLLRRQQVRNLMRNSLRTFLDSNKYQNPHEMSQVMNLCSKWGWKGFNKFNYTLGSFIMTRKQHPRDRNSSGKIGALLARFRFHSFSKLNMPPKKILENCNQGESSVKKEYAKIWQSSAEVYTATESCTAIGYGFKSSLAVIRSKAPHNHFLHIA</sequence>
<reference evidence="1 2" key="1">
    <citation type="journal article" date="2020" name="Mol. Plant">
        <title>The Chromosome-Based Rubber Tree Genome Provides New Insights into Spurge Genome Evolution and Rubber Biosynthesis.</title>
        <authorList>
            <person name="Liu J."/>
            <person name="Shi C."/>
            <person name="Shi C.C."/>
            <person name="Li W."/>
            <person name="Zhang Q.J."/>
            <person name="Zhang Y."/>
            <person name="Li K."/>
            <person name="Lu H.F."/>
            <person name="Shi C."/>
            <person name="Zhu S.T."/>
            <person name="Xiao Z.Y."/>
            <person name="Nan H."/>
            <person name="Yue Y."/>
            <person name="Zhu X.G."/>
            <person name="Wu Y."/>
            <person name="Hong X.N."/>
            <person name="Fan G.Y."/>
            <person name="Tong Y."/>
            <person name="Zhang D."/>
            <person name="Mao C.L."/>
            <person name="Liu Y.L."/>
            <person name="Hao S.J."/>
            <person name="Liu W.Q."/>
            <person name="Lv M.Q."/>
            <person name="Zhang H.B."/>
            <person name="Liu Y."/>
            <person name="Hu-Tang G.R."/>
            <person name="Wang J.P."/>
            <person name="Wang J.H."/>
            <person name="Sun Y.H."/>
            <person name="Ni S.B."/>
            <person name="Chen W.B."/>
            <person name="Zhang X.C."/>
            <person name="Jiao Y.N."/>
            <person name="Eichler E.E."/>
            <person name="Li G.H."/>
            <person name="Liu X."/>
            <person name="Gao L.Z."/>
        </authorList>
    </citation>
    <scope>NUCLEOTIDE SEQUENCE [LARGE SCALE GENOMIC DNA]</scope>
    <source>
        <strain evidence="2">cv. GT1</strain>
        <tissue evidence="1">Leaf</tissue>
    </source>
</reference>
<dbReference type="EMBL" id="JAAGAX010000005">
    <property type="protein sequence ID" value="KAF2314882.1"/>
    <property type="molecule type" value="Genomic_DNA"/>
</dbReference>
<proteinExistence type="predicted"/>
<evidence type="ECO:0000313" key="2">
    <source>
        <dbReference type="Proteomes" id="UP000467840"/>
    </source>
</evidence>
<protein>
    <submittedName>
        <fullName evidence="1">Uncharacterized protein</fullName>
    </submittedName>
</protein>
<dbReference type="Proteomes" id="UP000467840">
    <property type="component" value="Chromosome 15"/>
</dbReference>
<dbReference type="AlphaFoldDB" id="A0A6A6MM89"/>
<accession>A0A6A6MM89</accession>
<comment type="caution">
    <text evidence="1">The sequence shown here is derived from an EMBL/GenBank/DDBJ whole genome shotgun (WGS) entry which is preliminary data.</text>
</comment>
<name>A0A6A6MM89_HEVBR</name>
<keyword evidence="2" id="KW-1185">Reference proteome</keyword>
<organism evidence="1 2">
    <name type="scientific">Hevea brasiliensis</name>
    <name type="common">Para rubber tree</name>
    <name type="synonym">Siphonia brasiliensis</name>
    <dbReference type="NCBI Taxonomy" id="3981"/>
    <lineage>
        <taxon>Eukaryota</taxon>
        <taxon>Viridiplantae</taxon>
        <taxon>Streptophyta</taxon>
        <taxon>Embryophyta</taxon>
        <taxon>Tracheophyta</taxon>
        <taxon>Spermatophyta</taxon>
        <taxon>Magnoliopsida</taxon>
        <taxon>eudicotyledons</taxon>
        <taxon>Gunneridae</taxon>
        <taxon>Pentapetalae</taxon>
        <taxon>rosids</taxon>
        <taxon>fabids</taxon>
        <taxon>Malpighiales</taxon>
        <taxon>Euphorbiaceae</taxon>
        <taxon>Crotonoideae</taxon>
        <taxon>Micrandreae</taxon>
        <taxon>Hevea</taxon>
    </lineage>
</organism>
<gene>
    <name evidence="1" type="ORF">GH714_037050</name>
</gene>
<evidence type="ECO:0000313" key="1">
    <source>
        <dbReference type="EMBL" id="KAF2314882.1"/>
    </source>
</evidence>